<dbReference type="PANTHER" id="PTHR47561">
    <property type="entry name" value="POLYSACCHARIDE DEACETYLASE FAMILY PROTEIN (AFU_ORTHOLOGUE AFUA_6G05030)"/>
    <property type="match status" value="1"/>
</dbReference>
<evidence type="ECO:0000313" key="3">
    <source>
        <dbReference type="Proteomes" id="UP000030512"/>
    </source>
</evidence>
<dbReference type="OrthoDB" id="9784220at2"/>
<dbReference type="NCBIfam" id="TIGR03006">
    <property type="entry name" value="pepcterm_polyde"/>
    <property type="match status" value="1"/>
</dbReference>
<evidence type="ECO:0000313" key="2">
    <source>
        <dbReference type="EMBL" id="AMK75883.1"/>
    </source>
</evidence>
<dbReference type="InterPro" id="IPR022560">
    <property type="entry name" value="DUF3473"/>
</dbReference>
<dbReference type="STRING" id="1538553.JT25_005170"/>
<dbReference type="GO" id="GO:0005975">
    <property type="term" value="P:carbohydrate metabolic process"/>
    <property type="evidence" value="ECO:0007669"/>
    <property type="project" value="InterPro"/>
</dbReference>
<feature type="domain" description="NodB homology" evidence="1">
    <location>
        <begin position="21"/>
        <end position="288"/>
    </location>
</feature>
<dbReference type="GO" id="GO:0016810">
    <property type="term" value="F:hydrolase activity, acting on carbon-nitrogen (but not peptide) bonds"/>
    <property type="evidence" value="ECO:0007669"/>
    <property type="project" value="InterPro"/>
</dbReference>
<gene>
    <name evidence="2" type="ORF">JT25_005170</name>
</gene>
<evidence type="ECO:0000259" key="1">
    <source>
        <dbReference type="PROSITE" id="PS51677"/>
    </source>
</evidence>
<dbReference type="InterPro" id="IPR045235">
    <property type="entry name" value="PuuE_HpPgdA-like"/>
</dbReference>
<dbReference type="InterPro" id="IPR002509">
    <property type="entry name" value="NODB_dom"/>
</dbReference>
<dbReference type="SUPFAM" id="SSF88713">
    <property type="entry name" value="Glycoside hydrolase/deacetylase"/>
    <property type="match status" value="1"/>
</dbReference>
<keyword evidence="3" id="KW-1185">Reference proteome</keyword>
<name>A0A126T1C5_9GAMM</name>
<dbReference type="Pfam" id="PF11959">
    <property type="entry name" value="DUF3473"/>
    <property type="match status" value="1"/>
</dbReference>
<sequence length="288" mass="33888">MNLPVRVNAMTVDVEDYFQVSAFEANIQRSQWDGLPHRVEQNTQRILDLFAQHQVKATFFTLGWVAERYPQLIRRIVDEGHELASHGYQHTRVTEQTPEQFREDLRISRQILEDIGGQPILGYRAASYSIGAKNLWALEVLEDEGFQYSSSIYPVKHDLYGMPGAPRFAYRPDNAPKLLEIPITTLRILDRNIPCGGGGFFRLYPYQFSKWAYSRLNRHENQPGIFYFHPWEIDPEQPRQHDLSFKTRFRHYLNLDRMQNRLNSLLSDFAWDTMQNVFLTKQTDNHHS</sequence>
<dbReference type="EMBL" id="CP014476">
    <property type="protein sequence ID" value="AMK75883.1"/>
    <property type="molecule type" value="Genomic_DNA"/>
</dbReference>
<dbReference type="PANTHER" id="PTHR47561:SF1">
    <property type="entry name" value="POLYSACCHARIDE DEACETYLASE FAMILY PROTEIN (AFU_ORTHOLOGUE AFUA_6G05030)"/>
    <property type="match status" value="1"/>
</dbReference>
<dbReference type="KEGG" id="mdn:JT25_005170"/>
<dbReference type="Pfam" id="PF01522">
    <property type="entry name" value="Polysacc_deac_1"/>
    <property type="match status" value="1"/>
</dbReference>
<protein>
    <submittedName>
        <fullName evidence="2">Polysaccharide deacetylase</fullName>
    </submittedName>
</protein>
<dbReference type="RefSeq" id="WP_062327828.1">
    <property type="nucleotide sequence ID" value="NZ_CP014476.1"/>
</dbReference>
<dbReference type="InterPro" id="IPR014344">
    <property type="entry name" value="XrtA_polysacc_deacetyl"/>
</dbReference>
<reference evidence="2 3" key="1">
    <citation type="journal article" date="2015" name="Environ. Microbiol.">
        <title>Methane oxidation coupled to nitrate reduction under hypoxia by the Gammaproteobacterium Methylomonas denitrificans, sp. nov. type strain FJG1.</title>
        <authorList>
            <person name="Kits K.D."/>
            <person name="Klotz M.G."/>
            <person name="Stein L.Y."/>
        </authorList>
    </citation>
    <scope>NUCLEOTIDE SEQUENCE [LARGE SCALE GENOMIC DNA]</scope>
    <source>
        <strain evidence="2 3">FJG1</strain>
    </source>
</reference>
<dbReference type="Gene3D" id="3.20.20.370">
    <property type="entry name" value="Glycoside hydrolase/deacetylase"/>
    <property type="match status" value="1"/>
</dbReference>
<dbReference type="PROSITE" id="PS51677">
    <property type="entry name" value="NODB"/>
    <property type="match status" value="1"/>
</dbReference>
<accession>A0A126T1C5</accession>
<dbReference type="CDD" id="cd10941">
    <property type="entry name" value="CE4_PuuE_HpPgdA_like_2"/>
    <property type="match status" value="1"/>
</dbReference>
<dbReference type="InterPro" id="IPR011330">
    <property type="entry name" value="Glyco_hydro/deAcase_b/a-brl"/>
</dbReference>
<organism evidence="2 3">
    <name type="scientific">Methylomonas denitrificans</name>
    <dbReference type="NCBI Taxonomy" id="1538553"/>
    <lineage>
        <taxon>Bacteria</taxon>
        <taxon>Pseudomonadati</taxon>
        <taxon>Pseudomonadota</taxon>
        <taxon>Gammaproteobacteria</taxon>
        <taxon>Methylococcales</taxon>
        <taxon>Methylococcaceae</taxon>
        <taxon>Methylomonas</taxon>
    </lineage>
</organism>
<proteinExistence type="predicted"/>
<dbReference type="Proteomes" id="UP000030512">
    <property type="component" value="Chromosome"/>
</dbReference>
<dbReference type="AlphaFoldDB" id="A0A126T1C5"/>